<comment type="caution">
    <text evidence="1">The sequence shown here is derived from an EMBL/GenBank/DDBJ whole genome shotgun (WGS) entry which is preliminary data.</text>
</comment>
<accession>A0A1V2H7H1</accession>
<dbReference type="Proteomes" id="UP000188879">
    <property type="component" value="Unassembled WGS sequence"/>
</dbReference>
<keyword evidence="2" id="KW-1185">Reference proteome</keyword>
<reference evidence="1 2" key="1">
    <citation type="submission" date="2016-10" db="EMBL/GenBank/DDBJ databases">
        <title>Draft Genome sequence of Roseomonas sp. strain M3.</title>
        <authorList>
            <person name="Subhash Y."/>
            <person name="Lee S."/>
        </authorList>
    </citation>
    <scope>NUCLEOTIDE SEQUENCE [LARGE SCALE GENOMIC DNA]</scope>
    <source>
        <strain evidence="1 2">M3</strain>
    </source>
</reference>
<evidence type="ECO:0000313" key="2">
    <source>
        <dbReference type="Proteomes" id="UP000188879"/>
    </source>
</evidence>
<proteinExistence type="predicted"/>
<sequence>MRFLLLEEEKRSCSIGNDACNGSVGATDTERDDFRLLAVFFHDQNTAERCGSRVVRHSMAASEIWQALYRQ</sequence>
<dbReference type="EMBL" id="MLCO01000012">
    <property type="protein sequence ID" value="ONG58787.1"/>
    <property type="molecule type" value="Genomic_DNA"/>
</dbReference>
<name>A0A1V2H7H1_9PROT</name>
<organism evidence="1 2">
    <name type="scientific">Teichococcus deserti</name>
    <dbReference type="NCBI Taxonomy" id="1817963"/>
    <lineage>
        <taxon>Bacteria</taxon>
        <taxon>Pseudomonadati</taxon>
        <taxon>Pseudomonadota</taxon>
        <taxon>Alphaproteobacteria</taxon>
        <taxon>Acetobacterales</taxon>
        <taxon>Roseomonadaceae</taxon>
        <taxon>Roseomonas</taxon>
    </lineage>
</organism>
<evidence type="ECO:0000313" key="1">
    <source>
        <dbReference type="EMBL" id="ONG58787.1"/>
    </source>
</evidence>
<protein>
    <submittedName>
        <fullName evidence="1">Uncharacterized protein</fullName>
    </submittedName>
</protein>
<dbReference type="AlphaFoldDB" id="A0A1V2H7H1"/>
<gene>
    <name evidence="1" type="ORF">BKE38_01775</name>
</gene>